<comment type="pathway">
    <text evidence="3">Sphingolipid metabolism.</text>
</comment>
<dbReference type="InterPro" id="IPR015421">
    <property type="entry name" value="PyrdxlP-dep_Trfase_major"/>
</dbReference>
<name>A0A2T0FLA1_9ASCO</name>
<comment type="similarity">
    <text evidence="4">Belongs to the class-II pyridoxal-phosphate-dependent aminotransferase family.</text>
</comment>
<dbReference type="InterPro" id="IPR050087">
    <property type="entry name" value="AON_synthase_class-II"/>
</dbReference>
<evidence type="ECO:0000256" key="6">
    <source>
        <dbReference type="ARBA" id="ARBA00022679"/>
    </source>
</evidence>
<evidence type="ECO:0000256" key="2">
    <source>
        <dbReference type="ARBA" id="ARBA00004760"/>
    </source>
</evidence>
<gene>
    <name evidence="12" type="ORF">B9G98_03386</name>
</gene>
<evidence type="ECO:0000256" key="10">
    <source>
        <dbReference type="ARBA" id="ARBA00023315"/>
    </source>
</evidence>
<dbReference type="Gene3D" id="3.90.1150.10">
    <property type="entry name" value="Aspartate Aminotransferase, domain 1"/>
    <property type="match status" value="1"/>
</dbReference>
<dbReference type="SUPFAM" id="SSF53383">
    <property type="entry name" value="PLP-dependent transferases"/>
    <property type="match status" value="1"/>
</dbReference>
<evidence type="ECO:0000313" key="12">
    <source>
        <dbReference type="EMBL" id="PRT55766.1"/>
    </source>
</evidence>
<dbReference type="STRING" id="45607.A0A2T0FLA1"/>
<keyword evidence="10" id="KW-0012">Acyltransferase</keyword>
<evidence type="ECO:0000256" key="8">
    <source>
        <dbReference type="ARBA" id="ARBA00022919"/>
    </source>
</evidence>
<organism evidence="12 13">
    <name type="scientific">Wickerhamiella sorbophila</name>
    <dbReference type="NCBI Taxonomy" id="45607"/>
    <lineage>
        <taxon>Eukaryota</taxon>
        <taxon>Fungi</taxon>
        <taxon>Dikarya</taxon>
        <taxon>Ascomycota</taxon>
        <taxon>Saccharomycotina</taxon>
        <taxon>Dipodascomycetes</taxon>
        <taxon>Dipodascales</taxon>
        <taxon>Trichomonascaceae</taxon>
        <taxon>Wickerhamiella</taxon>
    </lineage>
</organism>
<dbReference type="Pfam" id="PF00155">
    <property type="entry name" value="Aminotran_1_2"/>
    <property type="match status" value="1"/>
</dbReference>
<dbReference type="OrthoDB" id="3168162at2759"/>
<dbReference type="GO" id="GO:0005783">
    <property type="term" value="C:endoplasmic reticulum"/>
    <property type="evidence" value="ECO:0007669"/>
    <property type="project" value="TreeGrafter"/>
</dbReference>
<keyword evidence="7" id="KW-0663">Pyridoxal phosphate</keyword>
<feature type="domain" description="Aminotransferase class I/classII large" evidence="11">
    <location>
        <begin position="128"/>
        <end position="493"/>
    </location>
</feature>
<keyword evidence="13" id="KW-1185">Reference proteome</keyword>
<evidence type="ECO:0000256" key="3">
    <source>
        <dbReference type="ARBA" id="ARBA00004991"/>
    </source>
</evidence>
<accession>A0A2T0FLA1</accession>
<dbReference type="GO" id="GO:0004758">
    <property type="term" value="F:serine C-palmitoyltransferase activity"/>
    <property type="evidence" value="ECO:0007669"/>
    <property type="project" value="TreeGrafter"/>
</dbReference>
<dbReference type="GO" id="GO:0016020">
    <property type="term" value="C:membrane"/>
    <property type="evidence" value="ECO:0007669"/>
    <property type="project" value="GOC"/>
</dbReference>
<dbReference type="PANTHER" id="PTHR13693:SF2">
    <property type="entry name" value="SERINE PALMITOYLTRANSFERASE 1"/>
    <property type="match status" value="1"/>
</dbReference>
<evidence type="ECO:0000256" key="1">
    <source>
        <dbReference type="ARBA" id="ARBA00001933"/>
    </source>
</evidence>
<dbReference type="GO" id="GO:0046513">
    <property type="term" value="P:ceramide biosynthetic process"/>
    <property type="evidence" value="ECO:0007669"/>
    <property type="project" value="TreeGrafter"/>
</dbReference>
<dbReference type="GO" id="GO:0030170">
    <property type="term" value="F:pyridoxal phosphate binding"/>
    <property type="evidence" value="ECO:0007669"/>
    <property type="project" value="InterPro"/>
</dbReference>
<evidence type="ECO:0000259" key="11">
    <source>
        <dbReference type="Pfam" id="PF00155"/>
    </source>
</evidence>
<dbReference type="EC" id="2.3.1.50" evidence="5"/>
<dbReference type="EMBL" id="NDIQ01000022">
    <property type="protein sequence ID" value="PRT55766.1"/>
    <property type="molecule type" value="Genomic_DNA"/>
</dbReference>
<dbReference type="PANTHER" id="PTHR13693">
    <property type="entry name" value="CLASS II AMINOTRANSFERASE/8-AMINO-7-OXONONANOATE SYNTHASE"/>
    <property type="match status" value="1"/>
</dbReference>
<comment type="cofactor">
    <cofactor evidence="1">
        <name>pyridoxal 5'-phosphate</name>
        <dbReference type="ChEBI" id="CHEBI:597326"/>
    </cofactor>
</comment>
<dbReference type="Gene3D" id="3.40.640.10">
    <property type="entry name" value="Type I PLP-dependent aspartate aminotransferase-like (Major domain)"/>
    <property type="match status" value="1"/>
</dbReference>
<sequence>MEELPRTSGLWVEQTLTKILEVLSHIPGSKIIGRYIKRSHQNDPMRTVFEVILFGFTVAYFLASKRPYDQRTHVNFTEEEIDELLKEWRPDPLVDPLTEEQKKLLDLAPVIVGENGPKVHIKGSDGEFMNFTSTDLHNFAHYDSLKKAAVETIRYAGVGSCGPAGFYGNEDFHNNAEADISKWLGTESSMLYAQDNATAPSVLPCFAKRGDVLVIDQAVNISLQIGARLSRAKIFWFRHNEMEDLERQLKYACSLHKKGALPRRFIITQGLFDYTANSPDLKKVVELKNKYKFRLILDESWSLGVLGQHGRGLPEEQGVPRSDIDITIGSLSAAMGSSGGFCSGAKLIIDHQRITSLAYTFSATCPPYLARVASEVVKMLEDEQVGPPMVAALRDKASIVYKTLQRQKHIQLISRPDSPLVVFCLSDSLAEKLDTEAAVEQVLDAIVLESRKYGVLISRLQQIQEFEKYTPINAIRLYVPNGLSESEVKNAASLISKAITKAAKQ</sequence>
<keyword evidence="9" id="KW-0443">Lipid metabolism</keyword>
<comment type="pathway">
    <text evidence="2">Lipid metabolism; sphingolipid metabolism.</text>
</comment>
<dbReference type="InterPro" id="IPR015422">
    <property type="entry name" value="PyrdxlP-dep_Trfase_small"/>
</dbReference>
<dbReference type="InterPro" id="IPR004839">
    <property type="entry name" value="Aminotransferase_I/II_large"/>
</dbReference>
<dbReference type="AlphaFoldDB" id="A0A2T0FLA1"/>
<evidence type="ECO:0000256" key="7">
    <source>
        <dbReference type="ARBA" id="ARBA00022898"/>
    </source>
</evidence>
<reference evidence="12 13" key="1">
    <citation type="submission" date="2017-04" db="EMBL/GenBank/DDBJ databases">
        <title>Genome sequencing of [Candida] sorbophila.</title>
        <authorList>
            <person name="Ahn J.O."/>
        </authorList>
    </citation>
    <scope>NUCLEOTIDE SEQUENCE [LARGE SCALE GENOMIC DNA]</scope>
    <source>
        <strain evidence="12 13">DS02</strain>
    </source>
</reference>
<evidence type="ECO:0000256" key="9">
    <source>
        <dbReference type="ARBA" id="ARBA00023098"/>
    </source>
</evidence>
<comment type="caution">
    <text evidence="12">The sequence shown here is derived from an EMBL/GenBank/DDBJ whole genome shotgun (WGS) entry which is preliminary data.</text>
</comment>
<keyword evidence="8" id="KW-0746">Sphingolipid metabolism</keyword>
<dbReference type="GO" id="GO:0046512">
    <property type="term" value="P:sphingosine biosynthetic process"/>
    <property type="evidence" value="ECO:0007669"/>
    <property type="project" value="TreeGrafter"/>
</dbReference>
<dbReference type="GeneID" id="36517134"/>
<proteinExistence type="inferred from homology"/>
<evidence type="ECO:0000256" key="5">
    <source>
        <dbReference type="ARBA" id="ARBA00013220"/>
    </source>
</evidence>
<keyword evidence="6 12" id="KW-0808">Transferase</keyword>
<dbReference type="InterPro" id="IPR015424">
    <property type="entry name" value="PyrdxlP-dep_Trfase"/>
</dbReference>
<evidence type="ECO:0000256" key="4">
    <source>
        <dbReference type="ARBA" id="ARBA00008392"/>
    </source>
</evidence>
<dbReference type="Proteomes" id="UP000238350">
    <property type="component" value="Unassembled WGS sequence"/>
</dbReference>
<protein>
    <recommendedName>
        <fullName evidence="5">serine C-palmitoyltransferase</fullName>
        <ecNumber evidence="5">2.3.1.50</ecNumber>
    </recommendedName>
</protein>
<dbReference type="RefSeq" id="XP_024665711.1">
    <property type="nucleotide sequence ID" value="XM_024809943.1"/>
</dbReference>
<evidence type="ECO:0000313" key="13">
    <source>
        <dbReference type="Proteomes" id="UP000238350"/>
    </source>
</evidence>